<reference evidence="2" key="1">
    <citation type="submission" date="2016-10" db="EMBL/GenBank/DDBJ databases">
        <authorList>
            <person name="Varghese N."/>
        </authorList>
    </citation>
    <scope>NUCLEOTIDE SEQUENCE [LARGE SCALE GENOMIC DNA]</scope>
    <source>
        <strain evidence="2">DSM 17980</strain>
    </source>
</reference>
<dbReference type="RefSeq" id="WP_074954055.1">
    <property type="nucleotide sequence ID" value="NZ_FPBV01000015.1"/>
</dbReference>
<dbReference type="EMBL" id="FPBV01000015">
    <property type="protein sequence ID" value="SFU95765.1"/>
    <property type="molecule type" value="Genomic_DNA"/>
</dbReference>
<accession>A0A1I7KEE1</accession>
<evidence type="ECO:0000313" key="1">
    <source>
        <dbReference type="EMBL" id="SFU95765.1"/>
    </source>
</evidence>
<dbReference type="AlphaFoldDB" id="A0A1I7KEE1"/>
<dbReference type="Proteomes" id="UP000183508">
    <property type="component" value="Unassembled WGS sequence"/>
</dbReference>
<protein>
    <submittedName>
        <fullName evidence="1">E2 family protein D</fullName>
    </submittedName>
</protein>
<dbReference type="STRING" id="392015.SAMN05421543_11571"/>
<evidence type="ECO:0000313" key="2">
    <source>
        <dbReference type="Proteomes" id="UP000183508"/>
    </source>
</evidence>
<name>A0A1I7KEE1_9BACL</name>
<dbReference type="OrthoDB" id="1955591at2"/>
<sequence length="245" mass="27891">MNTVSLHTKGKEAADALILKLEPDKLPELEIRANGVTHYKTVGWHQLLTLLDRSMVVEQLKVADLRVTKLPRLPDRTLMVDIAECSRWTDVILTGYVPATEYPMVYQGASYLVHIPTIVYRARWTLHTKQLIGLSIAVTTDSVVTEISPLYRWPYSNVFDDGRVCWTHNTVCELHEVVNRGVFGFISTPNNRDLFGVGTSQNSPYREYATFLEAVQANGGISHEWLIPFGRTVPEFHNAYRAERY</sequence>
<proteinExistence type="predicted"/>
<keyword evidence="2" id="KW-1185">Reference proteome</keyword>
<gene>
    <name evidence="1" type="ORF">SAMN05421543_11571</name>
</gene>
<organism evidence="1 2">
    <name type="scientific">Alicyclobacillus macrosporangiidus</name>
    <dbReference type="NCBI Taxonomy" id="392015"/>
    <lineage>
        <taxon>Bacteria</taxon>
        <taxon>Bacillati</taxon>
        <taxon>Bacillota</taxon>
        <taxon>Bacilli</taxon>
        <taxon>Bacillales</taxon>
        <taxon>Alicyclobacillaceae</taxon>
        <taxon>Alicyclobacillus</taxon>
    </lineage>
</organism>